<gene>
    <name evidence="2" type="ORF">C1H46_031369</name>
</gene>
<dbReference type="Pfam" id="PF22941">
    <property type="entry name" value="TADA2A-like_3rd"/>
    <property type="match status" value="1"/>
</dbReference>
<dbReference type="STRING" id="106549.A0A540L987"/>
<comment type="caution">
    <text evidence="2">The sequence shown here is derived from an EMBL/GenBank/DDBJ whole genome shotgun (WGS) entry which is preliminary data.</text>
</comment>
<dbReference type="GO" id="GO:0003713">
    <property type="term" value="F:transcription coactivator activity"/>
    <property type="evidence" value="ECO:0007669"/>
    <property type="project" value="TreeGrafter"/>
</dbReference>
<dbReference type="AlphaFoldDB" id="A0A540L987"/>
<dbReference type="InterPro" id="IPR055141">
    <property type="entry name" value="TADA2A_B-like_dom"/>
</dbReference>
<dbReference type="PANTHER" id="PTHR12374:SF20">
    <property type="entry name" value="TRANSCRIPTIONAL ADAPTER 2-ALPHA"/>
    <property type="match status" value="1"/>
</dbReference>
<dbReference type="GO" id="GO:0006338">
    <property type="term" value="P:chromatin remodeling"/>
    <property type="evidence" value="ECO:0007669"/>
    <property type="project" value="TreeGrafter"/>
</dbReference>
<dbReference type="EMBL" id="VIEB01000695">
    <property type="protein sequence ID" value="TQD83056.1"/>
    <property type="molecule type" value="Genomic_DNA"/>
</dbReference>
<keyword evidence="3" id="KW-1185">Reference proteome</keyword>
<dbReference type="GO" id="GO:0006357">
    <property type="term" value="P:regulation of transcription by RNA polymerase II"/>
    <property type="evidence" value="ECO:0007669"/>
    <property type="project" value="TreeGrafter"/>
</dbReference>
<proteinExistence type="predicted"/>
<accession>A0A540L987</accession>
<protein>
    <recommendedName>
        <fullName evidence="1">Transcriptional adapter 2-alpha/beta-like domain-containing protein</fullName>
    </recommendedName>
</protein>
<dbReference type="GO" id="GO:0005634">
    <property type="term" value="C:nucleus"/>
    <property type="evidence" value="ECO:0007669"/>
    <property type="project" value="TreeGrafter"/>
</dbReference>
<reference evidence="2 3" key="1">
    <citation type="journal article" date="2019" name="G3 (Bethesda)">
        <title>Sequencing of a Wild Apple (Malus baccata) Genome Unravels the Differences Between Cultivated and Wild Apple Species Regarding Disease Resistance and Cold Tolerance.</title>
        <authorList>
            <person name="Chen X."/>
        </authorList>
    </citation>
    <scope>NUCLEOTIDE SEQUENCE [LARGE SCALE GENOMIC DNA]</scope>
    <source>
        <strain evidence="3">cv. Shandingzi</strain>
        <tissue evidence="2">Leaves</tissue>
    </source>
</reference>
<organism evidence="2 3">
    <name type="scientific">Malus baccata</name>
    <name type="common">Siberian crab apple</name>
    <name type="synonym">Pyrus baccata</name>
    <dbReference type="NCBI Taxonomy" id="106549"/>
    <lineage>
        <taxon>Eukaryota</taxon>
        <taxon>Viridiplantae</taxon>
        <taxon>Streptophyta</taxon>
        <taxon>Embryophyta</taxon>
        <taxon>Tracheophyta</taxon>
        <taxon>Spermatophyta</taxon>
        <taxon>Magnoliopsida</taxon>
        <taxon>eudicotyledons</taxon>
        <taxon>Gunneridae</taxon>
        <taxon>Pentapetalae</taxon>
        <taxon>rosids</taxon>
        <taxon>fabids</taxon>
        <taxon>Rosales</taxon>
        <taxon>Rosaceae</taxon>
        <taxon>Amygdaloideae</taxon>
        <taxon>Maleae</taxon>
        <taxon>Malus</taxon>
    </lineage>
</organism>
<dbReference type="GO" id="GO:0003682">
    <property type="term" value="F:chromatin binding"/>
    <property type="evidence" value="ECO:0007669"/>
    <property type="project" value="TreeGrafter"/>
</dbReference>
<dbReference type="PANTHER" id="PTHR12374">
    <property type="entry name" value="TRANSCRIPTIONAL ADAPTOR 2 ADA2 -RELATED"/>
    <property type="match status" value="1"/>
</dbReference>
<evidence type="ECO:0000259" key="1">
    <source>
        <dbReference type="Pfam" id="PF22941"/>
    </source>
</evidence>
<sequence length="152" mass="18454">MTELSGYNFKRQEFEIEYDNDAEQILADMEFKDTDTNADRELKLRVLHVYANRLDERKRRKNFVLERNLLYPDPFEKGLAPEEREVYKRFKVFMRFHSSEEHKELLKNIIEEQQIVKRILDLQEARTAGCRTASEASRYLKRRGRRKRKKVP</sequence>
<evidence type="ECO:0000313" key="3">
    <source>
        <dbReference type="Proteomes" id="UP000315295"/>
    </source>
</evidence>
<name>A0A540L987_MALBA</name>
<feature type="domain" description="Transcriptional adapter 2-alpha/beta-like" evidence="1">
    <location>
        <begin position="4"/>
        <end position="73"/>
    </location>
</feature>
<dbReference type="Proteomes" id="UP000315295">
    <property type="component" value="Unassembled WGS sequence"/>
</dbReference>
<evidence type="ECO:0000313" key="2">
    <source>
        <dbReference type="EMBL" id="TQD83056.1"/>
    </source>
</evidence>